<accession>A0ABR0E468</accession>
<dbReference type="EMBL" id="JAXOVC010000010">
    <property type="protein sequence ID" value="KAK4496216.1"/>
    <property type="molecule type" value="Genomic_DNA"/>
</dbReference>
<dbReference type="Gene3D" id="3.30.420.40">
    <property type="match status" value="1"/>
</dbReference>
<evidence type="ECO:0000313" key="3">
    <source>
        <dbReference type="Proteomes" id="UP001305779"/>
    </source>
</evidence>
<protein>
    <submittedName>
        <fullName evidence="2">Uncharacterized protein</fullName>
    </submittedName>
</protein>
<feature type="region of interest" description="Disordered" evidence="1">
    <location>
        <begin position="517"/>
        <end position="538"/>
    </location>
</feature>
<evidence type="ECO:0000256" key="1">
    <source>
        <dbReference type="SAM" id="MobiDB-lite"/>
    </source>
</evidence>
<feature type="region of interest" description="Disordered" evidence="1">
    <location>
        <begin position="459"/>
        <end position="491"/>
    </location>
</feature>
<dbReference type="Proteomes" id="UP001305779">
    <property type="component" value="Unassembled WGS sequence"/>
</dbReference>
<proteinExistence type="predicted"/>
<feature type="region of interest" description="Disordered" evidence="1">
    <location>
        <begin position="559"/>
        <end position="580"/>
    </location>
</feature>
<name>A0ABR0E468_ZASCE</name>
<gene>
    <name evidence="2" type="ORF">PRZ48_012196</name>
</gene>
<feature type="compositionally biased region" description="Low complexity" evidence="1">
    <location>
        <begin position="471"/>
        <end position="485"/>
    </location>
</feature>
<reference evidence="2 3" key="1">
    <citation type="journal article" date="2023" name="G3 (Bethesda)">
        <title>A chromosome-level genome assembly of Zasmidium syzygii isolated from banana leaves.</title>
        <authorList>
            <person name="van Westerhoven A.C."/>
            <person name="Mehrabi R."/>
            <person name="Talebi R."/>
            <person name="Steentjes M.B.F."/>
            <person name="Corcolon B."/>
            <person name="Chong P.A."/>
            <person name="Kema G.H.J."/>
            <person name="Seidl M.F."/>
        </authorList>
    </citation>
    <scope>NUCLEOTIDE SEQUENCE [LARGE SCALE GENOMIC DNA]</scope>
    <source>
        <strain evidence="2 3">P124</strain>
    </source>
</reference>
<comment type="caution">
    <text evidence="2">The sequence shown here is derived from an EMBL/GenBank/DDBJ whole genome shotgun (WGS) entry which is preliminary data.</text>
</comment>
<sequence length="580" mass="64939">METDSATSPDKAELDDDWKAVSIDLGTETFGAYIGRWHPRRPVASRARQIRFPREKDTIGRMVAAWHDERFLFGNDLLHKVEIGEVPSHKMMKCWKLLLYDRGTGTVRAKRVLCQLEEARKTFSELLEAVLKQIWEGVRGDEALRNVLPDPRRTIVYFPVPQLATHDATGKIEAAAKKVGIRRVRFVYESLCAGAAILNALLGDHPTEDLYSQMFIILSGGPSDNDYIVDGVQEQLRSDGVVVKRPKMLYGENMVAKGALMIDDKVDQSATIADHSIGLLNVEEDPDPVLHPDAFLKNGDLNKKIVEYNPLCSVKPGVVSKYVVIDRIKWLVYKGQTANEKGDFTTSESPGEIQLFHTHVENPVITFYVVFTKIDDTVQHEPLRSQDGKTRPEFTVKKRVVKLSREFVERFGEGWAKRADKLEYDSGAWEEIYDAITDTNVVDTRLPLGNWALGNASTSFGSGPSHQDLRQTSSTSGPSQASSTGRASDERTLQQIAQEACNTAPYWTRSQGRHLETIENAPGLSQTKRQGKKRSLDDEVDYEDIDDCVNTMMSRVTRSPTYGRSLRGSIDAPGAKSPRL</sequence>
<keyword evidence="3" id="KW-1185">Reference proteome</keyword>
<evidence type="ECO:0000313" key="2">
    <source>
        <dbReference type="EMBL" id="KAK4496216.1"/>
    </source>
</evidence>
<organism evidence="2 3">
    <name type="scientific">Zasmidium cellare</name>
    <name type="common">Wine cellar mold</name>
    <name type="synonym">Racodium cellare</name>
    <dbReference type="NCBI Taxonomy" id="395010"/>
    <lineage>
        <taxon>Eukaryota</taxon>
        <taxon>Fungi</taxon>
        <taxon>Dikarya</taxon>
        <taxon>Ascomycota</taxon>
        <taxon>Pezizomycotina</taxon>
        <taxon>Dothideomycetes</taxon>
        <taxon>Dothideomycetidae</taxon>
        <taxon>Mycosphaerellales</taxon>
        <taxon>Mycosphaerellaceae</taxon>
        <taxon>Zasmidium</taxon>
    </lineage>
</organism>